<dbReference type="EMBL" id="OQ555369">
    <property type="protein sequence ID" value="WMY24010.1"/>
    <property type="molecule type" value="Genomic_DNA"/>
</dbReference>
<keyword evidence="8 11" id="KW-0472">Membrane</keyword>
<keyword evidence="4 11" id="KW-0812">Transmembrane</keyword>
<accession>A0AA51WDE9</accession>
<comment type="similarity">
    <text evidence="2">Belongs to the complex I subunit 4L family.</text>
</comment>
<evidence type="ECO:0000313" key="12">
    <source>
        <dbReference type="EMBL" id="WMY24010.1"/>
    </source>
</evidence>
<dbReference type="AlphaFoldDB" id="A0AA51WDE9"/>
<dbReference type="GO" id="GO:0008137">
    <property type="term" value="F:NADH dehydrogenase (ubiquinone) activity"/>
    <property type="evidence" value="ECO:0007669"/>
    <property type="project" value="UniProtKB-EC"/>
</dbReference>
<sequence>MSMCLYFFVIYFCGVWAFSSGRSHLLVTLLSLEFIVLVLYLSIYFYLCGFDYSLFFVVYFLVFSVCEGSLGLSVLVSMIRSHGNDYFQSYNVLQC</sequence>
<comment type="catalytic activity">
    <reaction evidence="10">
        <text>a ubiquinone + NADH + 5 H(+)(in) = a ubiquinol + NAD(+) + 4 H(+)(out)</text>
        <dbReference type="Rhea" id="RHEA:29091"/>
        <dbReference type="Rhea" id="RHEA-COMP:9565"/>
        <dbReference type="Rhea" id="RHEA-COMP:9566"/>
        <dbReference type="ChEBI" id="CHEBI:15378"/>
        <dbReference type="ChEBI" id="CHEBI:16389"/>
        <dbReference type="ChEBI" id="CHEBI:17976"/>
        <dbReference type="ChEBI" id="CHEBI:57540"/>
        <dbReference type="ChEBI" id="CHEBI:57945"/>
        <dbReference type="EC" id="7.1.1.2"/>
    </reaction>
</comment>
<gene>
    <name evidence="12" type="primary">ND4L</name>
</gene>
<dbReference type="Pfam" id="PF00420">
    <property type="entry name" value="Oxidored_q2"/>
    <property type="match status" value="1"/>
</dbReference>
<keyword evidence="7" id="KW-0520">NAD</keyword>
<geneLocation type="mitochondrion" evidence="12"/>
<keyword evidence="12" id="KW-0496">Mitochondrion</keyword>
<reference evidence="12" key="1">
    <citation type="submission" date="2023-03" db="EMBL/GenBank/DDBJ databases">
        <title>Neoisoptera repeatedly colonised Madagascar after the Middle Miocene climatic optimum.</title>
        <authorList>
            <person name="Wang M."/>
            <person name="Hellemans S."/>
            <person name="Bucek A."/>
            <person name="Kanao T."/>
            <person name="Arora J."/>
            <person name="Clitheroe C."/>
            <person name="Rafanomezantsoa J.-J."/>
            <person name="Fisher B.L."/>
            <person name="Scheffrahn R."/>
            <person name="Sillam-Dusses D."/>
            <person name="Roisin Y."/>
            <person name="Sobotnik J."/>
            <person name="Bourguignon T."/>
        </authorList>
    </citation>
    <scope>NUCLEOTIDE SEQUENCE</scope>
    <source>
        <strain evidence="12">Iran3b</strain>
    </source>
</reference>
<evidence type="ECO:0000256" key="1">
    <source>
        <dbReference type="ARBA" id="ARBA00004141"/>
    </source>
</evidence>
<dbReference type="InterPro" id="IPR039428">
    <property type="entry name" value="NUOK/Mnh_C1-like"/>
</dbReference>
<dbReference type="Gene3D" id="1.10.287.3510">
    <property type="match status" value="1"/>
</dbReference>
<evidence type="ECO:0000256" key="8">
    <source>
        <dbReference type="ARBA" id="ARBA00023136"/>
    </source>
</evidence>
<evidence type="ECO:0000256" key="6">
    <source>
        <dbReference type="ARBA" id="ARBA00022989"/>
    </source>
</evidence>
<evidence type="ECO:0000256" key="3">
    <source>
        <dbReference type="ARBA" id="ARBA00016612"/>
    </source>
</evidence>
<evidence type="ECO:0000256" key="10">
    <source>
        <dbReference type="ARBA" id="ARBA00049551"/>
    </source>
</evidence>
<evidence type="ECO:0000256" key="11">
    <source>
        <dbReference type="SAM" id="Phobius"/>
    </source>
</evidence>
<evidence type="ECO:0000256" key="7">
    <source>
        <dbReference type="ARBA" id="ARBA00023027"/>
    </source>
</evidence>
<keyword evidence="6 11" id="KW-1133">Transmembrane helix</keyword>
<comment type="subcellular location">
    <subcellularLocation>
        <location evidence="1">Membrane</location>
        <topology evidence="1">Multi-pass membrane protein</topology>
    </subcellularLocation>
</comment>
<keyword evidence="5" id="KW-1278">Translocase</keyword>
<protein>
    <recommendedName>
        <fullName evidence="3">NADH-ubiquinone oxidoreductase chain 4L</fullName>
    </recommendedName>
    <alternativeName>
        <fullName evidence="9">NADH dehydrogenase subunit 4L</fullName>
    </alternativeName>
</protein>
<evidence type="ECO:0000256" key="4">
    <source>
        <dbReference type="ARBA" id="ARBA00022692"/>
    </source>
</evidence>
<name>A0AA51WDE9_9NEOP</name>
<organism evidence="12">
    <name type="scientific">Psammotermes sp</name>
    <dbReference type="NCBI Taxonomy" id="2952705"/>
    <lineage>
        <taxon>Eukaryota</taxon>
        <taxon>Metazoa</taxon>
        <taxon>Ecdysozoa</taxon>
        <taxon>Arthropoda</taxon>
        <taxon>Hexapoda</taxon>
        <taxon>Insecta</taxon>
        <taxon>Pterygota</taxon>
        <taxon>Neoptera</taxon>
        <taxon>Polyneoptera</taxon>
        <taxon>Dictyoptera</taxon>
        <taxon>Blattodea</taxon>
        <taxon>Blattoidea</taxon>
        <taxon>Termitoidae</taxon>
        <taxon>Rhinotermitidae</taxon>
        <taxon>Psammotermes</taxon>
    </lineage>
</organism>
<evidence type="ECO:0000256" key="5">
    <source>
        <dbReference type="ARBA" id="ARBA00022967"/>
    </source>
</evidence>
<feature type="transmembrane region" description="Helical" evidence="11">
    <location>
        <begin position="27"/>
        <end position="47"/>
    </location>
</feature>
<evidence type="ECO:0000256" key="2">
    <source>
        <dbReference type="ARBA" id="ARBA00010519"/>
    </source>
</evidence>
<evidence type="ECO:0000256" key="9">
    <source>
        <dbReference type="ARBA" id="ARBA00031586"/>
    </source>
</evidence>
<dbReference type="GO" id="GO:0016020">
    <property type="term" value="C:membrane"/>
    <property type="evidence" value="ECO:0007669"/>
    <property type="project" value="UniProtKB-SubCell"/>
</dbReference>
<feature type="transmembrane region" description="Helical" evidence="11">
    <location>
        <begin position="54"/>
        <end position="79"/>
    </location>
</feature>
<proteinExistence type="inferred from homology"/>